<dbReference type="RefSeq" id="WP_094447982.1">
    <property type="nucleotide sequence ID" value="NZ_CP091802.1"/>
</dbReference>
<dbReference type="Proteomes" id="UP000216189">
    <property type="component" value="Unassembled WGS sequence"/>
</dbReference>
<reference evidence="1 2" key="1">
    <citation type="submission" date="2017-08" db="EMBL/GenBank/DDBJ databases">
        <title>Comparative genomics of non-oral Prevotella species.</title>
        <authorList>
            <person name="Accetto T."/>
            <person name="Nograsek B."/>
            <person name="Avgustin G."/>
        </authorList>
    </citation>
    <scope>NUCLEOTIDE SEQUENCE [LARGE SCALE GENOMIC DNA]</scope>
    <source>
        <strain evidence="1 2">TC1-1</strain>
    </source>
</reference>
<accession>A0ABX4ELL9</accession>
<sequence>MGHVNYNLKTGIKPDYIIDDDGCLFDRWCFSHYPYVAVYLDFITESEDGTSYSFDFVTSYGVDAYMDYLGDYPITRDINLSNRIGTYIQLINVKEPLHVEEKQYYLLKLNTLDLNRIRPEVTPLYISVQNWQILTAIFLL</sequence>
<protein>
    <submittedName>
        <fullName evidence="1">Uncharacterized protein</fullName>
    </submittedName>
</protein>
<gene>
    <name evidence="1" type="ORF">CIK91_01040</name>
</gene>
<dbReference type="EMBL" id="NPJF01000009">
    <property type="protein sequence ID" value="OYP57169.1"/>
    <property type="molecule type" value="Genomic_DNA"/>
</dbReference>
<comment type="caution">
    <text evidence="1">The sequence shown here is derived from an EMBL/GenBank/DDBJ whole genome shotgun (WGS) entry which is preliminary data.</text>
</comment>
<proteinExistence type="predicted"/>
<organism evidence="1 2">
    <name type="scientific">Segatella bryantii</name>
    <name type="common">Prevotella bryantii</name>
    <dbReference type="NCBI Taxonomy" id="77095"/>
    <lineage>
        <taxon>Bacteria</taxon>
        <taxon>Pseudomonadati</taxon>
        <taxon>Bacteroidota</taxon>
        <taxon>Bacteroidia</taxon>
        <taxon>Bacteroidales</taxon>
        <taxon>Prevotellaceae</taxon>
        <taxon>Segatella</taxon>
    </lineage>
</organism>
<keyword evidence="2" id="KW-1185">Reference proteome</keyword>
<name>A0ABX4ELL9_SEGBR</name>
<evidence type="ECO:0000313" key="2">
    <source>
        <dbReference type="Proteomes" id="UP000216189"/>
    </source>
</evidence>
<evidence type="ECO:0000313" key="1">
    <source>
        <dbReference type="EMBL" id="OYP57169.1"/>
    </source>
</evidence>